<gene>
    <name evidence="1" type="ORF">RUMHYD_03565</name>
</gene>
<comment type="caution">
    <text evidence="1">The sequence shown here is derived from an EMBL/GenBank/DDBJ whole genome shotgun (WGS) entry which is preliminary data.</text>
</comment>
<dbReference type="EMBL" id="ACBZ01000188">
    <property type="protein sequence ID" value="EEG47573.1"/>
    <property type="molecule type" value="Genomic_DNA"/>
</dbReference>
<protein>
    <submittedName>
        <fullName evidence="1">Uncharacterized protein</fullName>
    </submittedName>
</protein>
<dbReference type="HOGENOM" id="CLU_3165178_0_0_9"/>
<sequence>MPEKESFGQSRNLSSSLQPLRISRKRKWHFCFSTGRHENRRITGIDV</sequence>
<evidence type="ECO:0000313" key="2">
    <source>
        <dbReference type="Proteomes" id="UP000003100"/>
    </source>
</evidence>
<dbReference type="Proteomes" id="UP000003100">
    <property type="component" value="Unassembled WGS sequence"/>
</dbReference>
<reference evidence="1 2" key="1">
    <citation type="submission" date="2009-01" db="EMBL/GenBank/DDBJ databases">
        <authorList>
            <person name="Fulton L."/>
            <person name="Clifton S."/>
            <person name="Fulton B."/>
            <person name="Xu J."/>
            <person name="Minx P."/>
            <person name="Pepin K.H."/>
            <person name="Johnson M."/>
            <person name="Bhonagiri V."/>
            <person name="Nash W.E."/>
            <person name="Mardis E.R."/>
            <person name="Wilson R.K."/>
        </authorList>
    </citation>
    <scope>NUCLEOTIDE SEQUENCE [LARGE SCALE GENOMIC DNA]</scope>
    <source>
        <strain evidence="2">DSM 10507 / JCM 14656 / S5a33</strain>
    </source>
</reference>
<keyword evidence="2" id="KW-1185">Reference proteome</keyword>
<organism evidence="1 2">
    <name type="scientific">Blautia hydrogenotrophica (strain DSM 10507 / JCM 14656 / S5a33)</name>
    <name type="common">Ruminococcus hydrogenotrophicus</name>
    <dbReference type="NCBI Taxonomy" id="476272"/>
    <lineage>
        <taxon>Bacteria</taxon>
        <taxon>Bacillati</taxon>
        <taxon>Bacillota</taxon>
        <taxon>Clostridia</taxon>
        <taxon>Lachnospirales</taxon>
        <taxon>Lachnospiraceae</taxon>
        <taxon>Blautia</taxon>
    </lineage>
</organism>
<proteinExistence type="predicted"/>
<reference evidence="1 2" key="2">
    <citation type="submission" date="2009-02" db="EMBL/GenBank/DDBJ databases">
        <title>Draft genome sequence of Blautia hydrogenotrophica DSM 10507 (Ruminococcus hydrogenotrophicus DSM 10507).</title>
        <authorList>
            <person name="Sudarsanam P."/>
            <person name="Ley R."/>
            <person name="Guruge J."/>
            <person name="Turnbaugh P.J."/>
            <person name="Mahowald M."/>
            <person name="Liep D."/>
            <person name="Gordon J."/>
        </authorList>
    </citation>
    <scope>NUCLEOTIDE SEQUENCE [LARGE SCALE GENOMIC DNA]</scope>
    <source>
        <strain evidence="2">DSM 10507 / JCM 14656 / S5a33</strain>
    </source>
</reference>
<accession>C0CRQ1</accession>
<name>C0CRQ1_BLAHS</name>
<dbReference type="PATRIC" id="fig|476272.21.peg.244"/>
<dbReference type="AlphaFoldDB" id="C0CRQ1"/>
<evidence type="ECO:0000313" key="1">
    <source>
        <dbReference type="EMBL" id="EEG47573.1"/>
    </source>
</evidence>